<comment type="caution">
    <text evidence="2">The sequence shown here is derived from an EMBL/GenBank/DDBJ whole genome shotgun (WGS) entry which is preliminary data.</text>
</comment>
<gene>
    <name evidence="2" type="ORF">GOEFS_062_00350</name>
</gene>
<reference evidence="2 3" key="1">
    <citation type="submission" date="2011-12" db="EMBL/GenBank/DDBJ databases">
        <title>Whole genome shotgun sequence of Gordonia effusa NBRC 100432.</title>
        <authorList>
            <person name="Yoshida I."/>
            <person name="Takarada H."/>
            <person name="Hosoyama A."/>
            <person name="Tsuchikane K."/>
            <person name="Katsumata H."/>
            <person name="Yamazaki S."/>
            <person name="Fujita N."/>
        </authorList>
    </citation>
    <scope>NUCLEOTIDE SEQUENCE [LARGE SCALE GENOMIC DNA]</scope>
    <source>
        <strain evidence="2 3">NBRC 100432</strain>
    </source>
</reference>
<feature type="transmembrane region" description="Helical" evidence="1">
    <location>
        <begin position="246"/>
        <end position="269"/>
    </location>
</feature>
<protein>
    <submittedName>
        <fullName evidence="2">Uncharacterized protein</fullName>
    </submittedName>
</protein>
<dbReference type="OrthoDB" id="4373750at2"/>
<dbReference type="AlphaFoldDB" id="H0R0X5"/>
<keyword evidence="1" id="KW-0812">Transmembrane</keyword>
<proteinExistence type="predicted"/>
<dbReference type="eggNOG" id="ENOG5033SVC">
    <property type="taxonomic scope" value="Bacteria"/>
</dbReference>
<organism evidence="2 3">
    <name type="scientific">Gordonia effusa NBRC 100432</name>
    <dbReference type="NCBI Taxonomy" id="1077974"/>
    <lineage>
        <taxon>Bacteria</taxon>
        <taxon>Bacillati</taxon>
        <taxon>Actinomycetota</taxon>
        <taxon>Actinomycetes</taxon>
        <taxon>Mycobacteriales</taxon>
        <taxon>Gordoniaceae</taxon>
        <taxon>Gordonia</taxon>
    </lineage>
</organism>
<keyword evidence="1" id="KW-1133">Transmembrane helix</keyword>
<accession>H0R0X5</accession>
<name>H0R0X5_9ACTN</name>
<dbReference type="STRING" id="1077974.GOEFS_062_00350"/>
<feature type="non-terminal residue" evidence="2">
    <location>
        <position position="343"/>
    </location>
</feature>
<evidence type="ECO:0000313" key="2">
    <source>
        <dbReference type="EMBL" id="GAB18726.1"/>
    </source>
</evidence>
<dbReference type="EMBL" id="BAEH01000062">
    <property type="protein sequence ID" value="GAB18726.1"/>
    <property type="molecule type" value="Genomic_DNA"/>
</dbReference>
<keyword evidence="1" id="KW-0472">Membrane</keyword>
<dbReference type="Proteomes" id="UP000035034">
    <property type="component" value="Unassembled WGS sequence"/>
</dbReference>
<keyword evidence="3" id="KW-1185">Reference proteome</keyword>
<evidence type="ECO:0000313" key="3">
    <source>
        <dbReference type="Proteomes" id="UP000035034"/>
    </source>
</evidence>
<sequence>MGHVLGIAVVDRQIASVVHDAEGALLASNLVELDVESPSTVEAAINDLVESVPYEVDSIGLACADPHLMETLAQRFVLTPGRPAWYELVTVTDVAPALAQVAIAESQRPGTVAIVNLDENSAPAPGLSIVTVDTATGAITAQSDFDAQHDTAQPSAVIDPAGANTVADAVSSLPGADTLTSVIFTGPGAALPGVAPAFEYAMQRPVQIASQPLYSIASGAAVVSTQLPAHTTVEPVDYERANRRRWAIIIAAVAGAFFIALIAGVAVLFGTGKAQRAIEGPTVSVTTATVTSTQPGRTVTTTEVRQGDTTVRTQRVTPPRTTITRTVPGAGTTVTETQTVTET</sequence>
<dbReference type="RefSeq" id="WP_007318062.1">
    <property type="nucleotide sequence ID" value="NZ_BAEH01000062.1"/>
</dbReference>
<evidence type="ECO:0000256" key="1">
    <source>
        <dbReference type="SAM" id="Phobius"/>
    </source>
</evidence>